<dbReference type="EMBL" id="KQ981798">
    <property type="protein sequence ID" value="KYN35747.1"/>
    <property type="molecule type" value="Genomic_DNA"/>
</dbReference>
<gene>
    <name evidence="2" type="ORF">ALC56_09947</name>
</gene>
<feature type="coiled-coil region" evidence="1">
    <location>
        <begin position="163"/>
        <end position="190"/>
    </location>
</feature>
<keyword evidence="1" id="KW-0175">Coiled coil</keyword>
<keyword evidence="3" id="KW-1185">Reference proteome</keyword>
<dbReference type="Proteomes" id="UP000078541">
    <property type="component" value="Unassembled WGS sequence"/>
</dbReference>
<proteinExistence type="predicted"/>
<sequence>MDRTKSISEREKTAKLIAKTRASIMFHKKHRALKTSIMENEIALEWTLSESGSLREETKNIIEHVAAPEFDTDVVNKSYIERMLRDSRNEIEESFRTIRRDTQEMRNDVEKVRRNMEESVTKMSDEIQHLNRDVTVRMKNVVTNEILEKSFKTIGRDMIVRALQDTQKDISKMYNDVEKVRNNMEEVSKSVSTLSTKVSNEIQHLNRGVTDLRQ</sequence>
<organism evidence="2 3">
    <name type="scientific">Trachymyrmex septentrionalis</name>
    <dbReference type="NCBI Taxonomy" id="34720"/>
    <lineage>
        <taxon>Eukaryota</taxon>
        <taxon>Metazoa</taxon>
        <taxon>Ecdysozoa</taxon>
        <taxon>Arthropoda</taxon>
        <taxon>Hexapoda</taxon>
        <taxon>Insecta</taxon>
        <taxon>Pterygota</taxon>
        <taxon>Neoptera</taxon>
        <taxon>Endopterygota</taxon>
        <taxon>Hymenoptera</taxon>
        <taxon>Apocrita</taxon>
        <taxon>Aculeata</taxon>
        <taxon>Formicoidea</taxon>
        <taxon>Formicidae</taxon>
        <taxon>Myrmicinae</taxon>
        <taxon>Trachymyrmex</taxon>
    </lineage>
</organism>
<accession>A0A195F6E6</accession>
<evidence type="ECO:0000313" key="2">
    <source>
        <dbReference type="EMBL" id="KYN35747.1"/>
    </source>
</evidence>
<evidence type="ECO:0000256" key="1">
    <source>
        <dbReference type="SAM" id="Coils"/>
    </source>
</evidence>
<dbReference type="AlphaFoldDB" id="A0A195F6E6"/>
<protein>
    <submittedName>
        <fullName evidence="2">Uncharacterized protein</fullName>
    </submittedName>
</protein>
<dbReference type="STRING" id="34720.A0A195F6E6"/>
<evidence type="ECO:0000313" key="3">
    <source>
        <dbReference type="Proteomes" id="UP000078541"/>
    </source>
</evidence>
<name>A0A195F6E6_9HYME</name>
<reference evidence="2 3" key="1">
    <citation type="submission" date="2016-03" db="EMBL/GenBank/DDBJ databases">
        <title>Trachymyrmex septentrionalis WGS genome.</title>
        <authorList>
            <person name="Nygaard S."/>
            <person name="Hu H."/>
            <person name="Boomsma J."/>
            <person name="Zhang G."/>
        </authorList>
    </citation>
    <scope>NUCLEOTIDE SEQUENCE [LARGE SCALE GENOMIC DNA]</scope>
    <source>
        <strain evidence="2">Tsep2-gDNA-1</strain>
        <tissue evidence="2">Whole body</tissue>
    </source>
</reference>